<keyword evidence="1" id="KW-0732">Signal</keyword>
<dbReference type="Proteomes" id="UP000605253">
    <property type="component" value="Unassembled WGS sequence"/>
</dbReference>
<feature type="chain" id="PRO_5037893210" evidence="1">
    <location>
        <begin position="19"/>
        <end position="291"/>
    </location>
</feature>
<organism evidence="2 3">
    <name type="scientific">Marinicella pacifica</name>
    <dbReference type="NCBI Taxonomy" id="1171543"/>
    <lineage>
        <taxon>Bacteria</taxon>
        <taxon>Pseudomonadati</taxon>
        <taxon>Pseudomonadota</taxon>
        <taxon>Gammaproteobacteria</taxon>
        <taxon>Lysobacterales</taxon>
        <taxon>Marinicellaceae</taxon>
        <taxon>Marinicella</taxon>
    </lineage>
</organism>
<evidence type="ECO:0000313" key="2">
    <source>
        <dbReference type="EMBL" id="GGG02542.1"/>
    </source>
</evidence>
<name>A0A917FTW4_9GAMM</name>
<feature type="signal peptide" evidence="1">
    <location>
        <begin position="1"/>
        <end position="18"/>
    </location>
</feature>
<accession>A0A917FTW4</accession>
<gene>
    <name evidence="2" type="ORF">GCM10011365_24680</name>
</gene>
<sequence length="291" mass="31759">MKKLCIVLAFLVASSVQATNFDQANWYLSADIAKIKDRFMPHLVKNKAANKSLKFSALFPDTLTQITLYGQTNQDDDVTAVIRGQFNHFSVSDYIAKLNLLADSGDELTVDSSLDYKGTTIEHIQSNEDDEVSIYASILNGQMMVVGFDLAEVKNWINGRYAESDVIPTGMLTLLVNVDAAMAHMGADLSKNNGGFKSTVFQKINHLSASMTDQGSSLAVEAALVTRDEATAQQVQQVINGLVAMNALSTQSDQSEAWMTMMQTLKVVKKGQNLILSTSIPFDVAIEAMVD</sequence>
<dbReference type="EMBL" id="BMEO01000017">
    <property type="protein sequence ID" value="GGG02542.1"/>
    <property type="molecule type" value="Genomic_DNA"/>
</dbReference>
<dbReference type="AlphaFoldDB" id="A0A917FTW4"/>
<keyword evidence="3" id="KW-1185">Reference proteome</keyword>
<comment type="caution">
    <text evidence="2">The sequence shown here is derived from an EMBL/GenBank/DDBJ whole genome shotgun (WGS) entry which is preliminary data.</text>
</comment>
<reference evidence="2" key="2">
    <citation type="submission" date="2020-09" db="EMBL/GenBank/DDBJ databases">
        <authorList>
            <person name="Sun Q."/>
            <person name="Zhou Y."/>
        </authorList>
    </citation>
    <scope>NUCLEOTIDE SEQUENCE</scope>
    <source>
        <strain evidence="2">CGMCC 1.12181</strain>
    </source>
</reference>
<evidence type="ECO:0000313" key="3">
    <source>
        <dbReference type="Proteomes" id="UP000605253"/>
    </source>
</evidence>
<evidence type="ECO:0000256" key="1">
    <source>
        <dbReference type="SAM" id="SignalP"/>
    </source>
</evidence>
<reference evidence="2" key="1">
    <citation type="journal article" date="2014" name="Int. J. Syst. Evol. Microbiol.">
        <title>Complete genome sequence of Corynebacterium casei LMG S-19264T (=DSM 44701T), isolated from a smear-ripened cheese.</title>
        <authorList>
            <consortium name="US DOE Joint Genome Institute (JGI-PGF)"/>
            <person name="Walter F."/>
            <person name="Albersmeier A."/>
            <person name="Kalinowski J."/>
            <person name="Ruckert C."/>
        </authorList>
    </citation>
    <scope>NUCLEOTIDE SEQUENCE</scope>
    <source>
        <strain evidence="2">CGMCC 1.12181</strain>
    </source>
</reference>
<dbReference type="RefSeq" id="WP_188366069.1">
    <property type="nucleotide sequence ID" value="NZ_BAABJF010000021.1"/>
</dbReference>
<proteinExistence type="predicted"/>
<protein>
    <submittedName>
        <fullName evidence="2">Uncharacterized protein</fullName>
    </submittedName>
</protein>